<comment type="caution">
    <text evidence="1">The sequence shown here is derived from an EMBL/GenBank/DDBJ whole genome shotgun (WGS) entry which is preliminary data.</text>
</comment>
<sequence length="97" mass="11230">MLVMLLLLNVGEKVAVANAGLIFIIPEKVKVEERKDIEEEIIDTTSTEEENNLENFKIVRIFTSDGVIELKIENKDKEEIWEEIKEKIKEIEGKSEK</sequence>
<proteinExistence type="predicted"/>
<accession>A0A7C4UG84</accession>
<reference evidence="1" key="1">
    <citation type="journal article" date="2020" name="mSystems">
        <title>Genome- and Community-Level Interaction Insights into Carbon Utilization and Element Cycling Functions of Hydrothermarchaeota in Hydrothermal Sediment.</title>
        <authorList>
            <person name="Zhou Z."/>
            <person name="Liu Y."/>
            <person name="Xu W."/>
            <person name="Pan J."/>
            <person name="Luo Z.H."/>
            <person name="Li M."/>
        </authorList>
    </citation>
    <scope>NUCLEOTIDE SEQUENCE [LARGE SCALE GENOMIC DNA]</scope>
    <source>
        <strain evidence="1">SpSt-780</strain>
    </source>
</reference>
<protein>
    <submittedName>
        <fullName evidence="1">Uncharacterized protein</fullName>
    </submittedName>
</protein>
<organism evidence="1">
    <name type="scientific">candidate division WOR-3 bacterium</name>
    <dbReference type="NCBI Taxonomy" id="2052148"/>
    <lineage>
        <taxon>Bacteria</taxon>
        <taxon>Bacteria division WOR-3</taxon>
    </lineage>
</organism>
<gene>
    <name evidence="1" type="ORF">ENV67_04940</name>
</gene>
<dbReference type="AlphaFoldDB" id="A0A7C4UG84"/>
<dbReference type="EMBL" id="DTHG01000063">
    <property type="protein sequence ID" value="HGW91870.1"/>
    <property type="molecule type" value="Genomic_DNA"/>
</dbReference>
<name>A0A7C4UG84_UNCW3</name>
<evidence type="ECO:0000313" key="1">
    <source>
        <dbReference type="EMBL" id="HGW91870.1"/>
    </source>
</evidence>